<proteinExistence type="predicted"/>
<organism evidence="1 2">
    <name type="scientific">Thalassospira profundimaris</name>
    <dbReference type="NCBI Taxonomy" id="502049"/>
    <lineage>
        <taxon>Bacteria</taxon>
        <taxon>Pseudomonadati</taxon>
        <taxon>Pseudomonadota</taxon>
        <taxon>Alphaproteobacteria</taxon>
        <taxon>Rhodospirillales</taxon>
        <taxon>Thalassospiraceae</taxon>
        <taxon>Thalassospira</taxon>
    </lineage>
</organism>
<comment type="caution">
    <text evidence="1">The sequence shown here is derived from an EMBL/GenBank/DDBJ whole genome shotgun (WGS) entry which is preliminary data.</text>
</comment>
<dbReference type="EMBL" id="JPWH01000016">
    <property type="protein sequence ID" value="RCK45641.1"/>
    <property type="molecule type" value="Genomic_DNA"/>
</dbReference>
<sequence length="515" mass="55660">MVSNVDSPISKNMKIGANKTLWERDLCGVRTSNGKKAEDISLTDLYPQQGCVAFASALISWKRYRDAADDITTDQNLVNIGILGLAAGTIWAAVSEGPDDLIAGLGLGTAVLYAGSSILAPEQKREIYRAGARATACVMRRANSILTDPVITGNYQHRLNELTERYLTLRQKAASLTGADKITVDNQLVLIGTKISQDQQAIDTHNLKGSRVAVEISQLLIEIDDKMRELLDQTLPNPATIFETVQRSTTGYLTQANATAALPSAKNMSFPLEEVTQLTNPQKKGNTPQTKEQLIKEITILAEDLETFHLKLQATLQVPYEFDFAGCNDLGIATTLVLTESEISLQAGQSATVGIIGGKRPIRAAMTRKPAGLTLERDFNQDGDTEYTIQWNGTGNQYGSYPVRFIDDNGASNIVTLELSPGLVLAETALTPDSNNTITLSIKNGTAPFRIFYQGGETAPDLKTNANTSYAYGEPIANQPITLTMPDNGMTADTTGTFMIVDKTGKSASFRITAP</sequence>
<gene>
    <name evidence="1" type="ORF">TH25_17975</name>
</gene>
<protein>
    <submittedName>
        <fullName evidence="1">Uncharacterized protein</fullName>
    </submittedName>
</protein>
<reference evidence="1 2" key="1">
    <citation type="submission" date="2014-07" db="EMBL/GenBank/DDBJ databases">
        <title>Draft genome sequence of Thalassospira profundimaris S25-3-2.</title>
        <authorList>
            <person name="Lai Q."/>
            <person name="Shao Z."/>
        </authorList>
    </citation>
    <scope>NUCLEOTIDE SEQUENCE [LARGE SCALE GENOMIC DNA]</scope>
    <source>
        <strain evidence="1 2">S25-3-2</strain>
    </source>
</reference>
<evidence type="ECO:0000313" key="2">
    <source>
        <dbReference type="Proteomes" id="UP000252517"/>
    </source>
</evidence>
<dbReference type="AlphaFoldDB" id="A0A367WYQ8"/>
<accession>A0A367WYQ8</accession>
<dbReference type="Proteomes" id="UP000252517">
    <property type="component" value="Unassembled WGS sequence"/>
</dbReference>
<evidence type="ECO:0000313" key="1">
    <source>
        <dbReference type="EMBL" id="RCK45641.1"/>
    </source>
</evidence>
<name>A0A367WYQ8_9PROT</name>